<evidence type="ECO:0000256" key="3">
    <source>
        <dbReference type="ARBA" id="ARBA00023163"/>
    </source>
</evidence>
<keyword evidence="1" id="KW-0805">Transcription regulation</keyword>
<dbReference type="InterPro" id="IPR046335">
    <property type="entry name" value="LacI/GalR-like_sensor"/>
</dbReference>
<dbReference type="InterPro" id="IPR028082">
    <property type="entry name" value="Peripla_BP_I"/>
</dbReference>
<evidence type="ECO:0000256" key="2">
    <source>
        <dbReference type="ARBA" id="ARBA00023125"/>
    </source>
</evidence>
<comment type="caution">
    <text evidence="5">The sequence shown here is derived from an EMBL/GenBank/DDBJ whole genome shotgun (WGS) entry which is preliminary data.</text>
</comment>
<dbReference type="InterPro" id="IPR010982">
    <property type="entry name" value="Lambda_DNA-bd_dom_sf"/>
</dbReference>
<dbReference type="CDD" id="cd01392">
    <property type="entry name" value="HTH_LacI"/>
    <property type="match status" value="1"/>
</dbReference>
<sequence>MKPKKPTLKQIATQLGLSISTVSRALRGMPEINFETRQAVISLSKNLDYKSPSGTPSGLETENSLVIASFIPCFDAHHVQMLKGMNESTLNAGFTLSVIETGDSFGREVAAIQRLLKTKVDGFLISKANETTTADHFQNILKLNKPLVFFDSKCADIQAPQYFIDYSKGAVLGTELLIEKGYRKICFLGAKASHSSVFSAEYGHLKALKEANLSEYEKKIIMGDFDQNHAYEKTTELLKQAERPDAFFAANEEVAIGVFRAVTDLGYNIPKDIGILSYFDAPFLAASAPSISAVSVPSYELGKQAVNALIEEIHLGINSKPKEVIFEPNLEIRESTNHQRRFFGI</sequence>
<organism evidence="5 6">
    <name type="scientific">Lacihabitans lacunae</name>
    <dbReference type="NCBI Taxonomy" id="1028214"/>
    <lineage>
        <taxon>Bacteria</taxon>
        <taxon>Pseudomonadati</taxon>
        <taxon>Bacteroidota</taxon>
        <taxon>Cytophagia</taxon>
        <taxon>Cytophagales</taxon>
        <taxon>Leadbetterellaceae</taxon>
        <taxon>Lacihabitans</taxon>
    </lineage>
</organism>
<dbReference type="PANTHER" id="PTHR30146">
    <property type="entry name" value="LACI-RELATED TRANSCRIPTIONAL REPRESSOR"/>
    <property type="match status" value="1"/>
</dbReference>
<keyword evidence="6" id="KW-1185">Reference proteome</keyword>
<evidence type="ECO:0000256" key="1">
    <source>
        <dbReference type="ARBA" id="ARBA00023015"/>
    </source>
</evidence>
<protein>
    <submittedName>
        <fullName evidence="5">LacI family DNA-binding transcriptional regulator</fullName>
    </submittedName>
</protein>
<proteinExistence type="predicted"/>
<dbReference type="InterPro" id="IPR000843">
    <property type="entry name" value="HTH_LacI"/>
</dbReference>
<gene>
    <name evidence="5" type="ORF">ACFOOI_17090</name>
</gene>
<feature type="domain" description="HTH lacI-type" evidence="4">
    <location>
        <begin position="6"/>
        <end position="61"/>
    </location>
</feature>
<evidence type="ECO:0000313" key="5">
    <source>
        <dbReference type="EMBL" id="MFC3812379.1"/>
    </source>
</evidence>
<keyword evidence="2 5" id="KW-0238">DNA-binding</keyword>
<reference evidence="6" key="1">
    <citation type="journal article" date="2019" name="Int. J. Syst. Evol. Microbiol.">
        <title>The Global Catalogue of Microorganisms (GCM) 10K type strain sequencing project: providing services to taxonomists for standard genome sequencing and annotation.</title>
        <authorList>
            <consortium name="The Broad Institute Genomics Platform"/>
            <consortium name="The Broad Institute Genome Sequencing Center for Infectious Disease"/>
            <person name="Wu L."/>
            <person name="Ma J."/>
        </authorList>
    </citation>
    <scope>NUCLEOTIDE SEQUENCE [LARGE SCALE GENOMIC DNA]</scope>
    <source>
        <strain evidence="6">CECT 7956</strain>
    </source>
</reference>
<accession>A0ABV7YYJ0</accession>
<dbReference type="CDD" id="cd06267">
    <property type="entry name" value="PBP1_LacI_sugar_binding-like"/>
    <property type="match status" value="1"/>
</dbReference>
<dbReference type="GO" id="GO:0003677">
    <property type="term" value="F:DNA binding"/>
    <property type="evidence" value="ECO:0007669"/>
    <property type="project" value="UniProtKB-KW"/>
</dbReference>
<dbReference type="EMBL" id="JBHRYQ010000001">
    <property type="protein sequence ID" value="MFC3812379.1"/>
    <property type="molecule type" value="Genomic_DNA"/>
</dbReference>
<dbReference type="Proteomes" id="UP001595616">
    <property type="component" value="Unassembled WGS sequence"/>
</dbReference>
<dbReference type="Gene3D" id="1.10.260.40">
    <property type="entry name" value="lambda repressor-like DNA-binding domains"/>
    <property type="match status" value="1"/>
</dbReference>
<dbReference type="RefSeq" id="WP_379839249.1">
    <property type="nucleotide sequence ID" value="NZ_JBHRYQ010000001.1"/>
</dbReference>
<keyword evidence="3" id="KW-0804">Transcription</keyword>
<dbReference type="SUPFAM" id="SSF53822">
    <property type="entry name" value="Periplasmic binding protein-like I"/>
    <property type="match status" value="1"/>
</dbReference>
<dbReference type="PANTHER" id="PTHR30146:SF154">
    <property type="entry name" value="TRANSCRIPTION REGULATOR, MEMBER OF GALR FAMILY"/>
    <property type="match status" value="1"/>
</dbReference>
<dbReference type="PROSITE" id="PS50932">
    <property type="entry name" value="HTH_LACI_2"/>
    <property type="match status" value="1"/>
</dbReference>
<dbReference type="SUPFAM" id="SSF47413">
    <property type="entry name" value="lambda repressor-like DNA-binding domains"/>
    <property type="match status" value="1"/>
</dbReference>
<name>A0ABV7YYJ0_9BACT</name>
<evidence type="ECO:0000313" key="6">
    <source>
        <dbReference type="Proteomes" id="UP001595616"/>
    </source>
</evidence>
<evidence type="ECO:0000259" key="4">
    <source>
        <dbReference type="PROSITE" id="PS50932"/>
    </source>
</evidence>
<dbReference type="Pfam" id="PF13377">
    <property type="entry name" value="Peripla_BP_3"/>
    <property type="match status" value="1"/>
</dbReference>
<dbReference type="SMART" id="SM00354">
    <property type="entry name" value="HTH_LACI"/>
    <property type="match status" value="1"/>
</dbReference>
<dbReference type="Gene3D" id="3.40.50.2300">
    <property type="match status" value="2"/>
</dbReference>
<dbReference type="Pfam" id="PF00356">
    <property type="entry name" value="LacI"/>
    <property type="match status" value="1"/>
</dbReference>